<proteinExistence type="inferred from homology"/>
<dbReference type="EMBL" id="MGAY01000007">
    <property type="protein sequence ID" value="OGK57277.1"/>
    <property type="molecule type" value="Genomic_DNA"/>
</dbReference>
<dbReference type="InterPro" id="IPR004413">
    <property type="entry name" value="GatB"/>
</dbReference>
<sequence length="432" mass="49611">FCGCPADWFGKPPNSNNCPVCLGLPGALPVPNKKAIEWTIKIAKALNCQINKVSKFDRKNYFYPDLPKAYQISQYDAPIGVHGNVKFKIQSSKFKVEDKNIKITRVHLEEDTGKLLHQGADTLVDFNRSGVPLVEIVTEPDFRNSDDCKLFLEELQTILRYLDVSDCDMEKGSMRVEPNISLSNFKVQSSNVKFVLPSYKVEVKNINSFRYAKYAIDYEIERQAEILDSGQTPVQETRGFNENKNITFSQRVKEEAHDYRYFPEPDIPPMIFSQKFLEEIKVPELPSQRVNRYINEFKLRYQDAFILTRHKDVAFFFEAVNSKFKMQNSKLDLKIKNHETKLASLMINKKISSKLSADEFINKAIDLLTPKLNNETQIKAIIDKIIQENPKPVADYKKGKTNVLMFLVGQVMKEMKGKADANVIMSALKNKI</sequence>
<evidence type="ECO:0000313" key="11">
    <source>
        <dbReference type="EMBL" id="OGK57277.1"/>
    </source>
</evidence>
<dbReference type="InterPro" id="IPR023168">
    <property type="entry name" value="GatB_Yqey_C_2"/>
</dbReference>
<comment type="similarity">
    <text evidence="1">Belongs to the GatB/GatE family. GatB subfamily.</text>
</comment>
<organism evidence="11 12">
    <name type="scientific">Candidatus Roizmanbacteria bacterium RIFCSPLOWO2_02_FULL_38_10</name>
    <dbReference type="NCBI Taxonomy" id="1802074"/>
    <lineage>
        <taxon>Bacteria</taxon>
        <taxon>Candidatus Roizmaniibacteriota</taxon>
    </lineage>
</organism>
<evidence type="ECO:0000256" key="5">
    <source>
        <dbReference type="ARBA" id="ARBA00022840"/>
    </source>
</evidence>
<evidence type="ECO:0000256" key="1">
    <source>
        <dbReference type="ARBA" id="ARBA00005306"/>
    </source>
</evidence>
<dbReference type="PROSITE" id="PS01234">
    <property type="entry name" value="GATB"/>
    <property type="match status" value="1"/>
</dbReference>
<accession>A0A1F7JNW5</accession>
<dbReference type="NCBIfam" id="NF004012">
    <property type="entry name" value="PRK05477.1-2"/>
    <property type="match status" value="1"/>
</dbReference>
<dbReference type="SUPFAM" id="SSF55931">
    <property type="entry name" value="Glutamine synthetase/guanido kinase"/>
    <property type="match status" value="1"/>
</dbReference>
<evidence type="ECO:0000259" key="10">
    <source>
        <dbReference type="SMART" id="SM00845"/>
    </source>
</evidence>
<comment type="catalytic activity">
    <reaction evidence="9">
        <text>L-glutamyl-tRNA(Gln) + L-glutamine + ATP + H2O = L-glutaminyl-tRNA(Gln) + L-glutamate + ADP + phosphate + H(+)</text>
        <dbReference type="Rhea" id="RHEA:17521"/>
        <dbReference type="Rhea" id="RHEA-COMP:9681"/>
        <dbReference type="Rhea" id="RHEA-COMP:9684"/>
        <dbReference type="ChEBI" id="CHEBI:15377"/>
        <dbReference type="ChEBI" id="CHEBI:15378"/>
        <dbReference type="ChEBI" id="CHEBI:29985"/>
        <dbReference type="ChEBI" id="CHEBI:30616"/>
        <dbReference type="ChEBI" id="CHEBI:43474"/>
        <dbReference type="ChEBI" id="CHEBI:58359"/>
        <dbReference type="ChEBI" id="CHEBI:78520"/>
        <dbReference type="ChEBI" id="CHEBI:78521"/>
        <dbReference type="ChEBI" id="CHEBI:456216"/>
    </reaction>
</comment>
<comment type="catalytic activity">
    <reaction evidence="8">
        <text>L-aspartyl-tRNA(Asn) + L-glutamine + ATP + H2O = L-asparaginyl-tRNA(Asn) + L-glutamate + ADP + phosphate + 2 H(+)</text>
        <dbReference type="Rhea" id="RHEA:14513"/>
        <dbReference type="Rhea" id="RHEA-COMP:9674"/>
        <dbReference type="Rhea" id="RHEA-COMP:9677"/>
        <dbReference type="ChEBI" id="CHEBI:15377"/>
        <dbReference type="ChEBI" id="CHEBI:15378"/>
        <dbReference type="ChEBI" id="CHEBI:29985"/>
        <dbReference type="ChEBI" id="CHEBI:30616"/>
        <dbReference type="ChEBI" id="CHEBI:43474"/>
        <dbReference type="ChEBI" id="CHEBI:58359"/>
        <dbReference type="ChEBI" id="CHEBI:78515"/>
        <dbReference type="ChEBI" id="CHEBI:78516"/>
        <dbReference type="ChEBI" id="CHEBI:456216"/>
    </reaction>
</comment>
<keyword evidence="5" id="KW-0067">ATP-binding</keyword>
<evidence type="ECO:0000256" key="2">
    <source>
        <dbReference type="ARBA" id="ARBA00011123"/>
    </source>
</evidence>
<keyword evidence="6" id="KW-0648">Protein biosynthesis</keyword>
<dbReference type="GO" id="GO:0006412">
    <property type="term" value="P:translation"/>
    <property type="evidence" value="ECO:0007669"/>
    <property type="project" value="UniProtKB-KW"/>
</dbReference>
<dbReference type="GO" id="GO:0070681">
    <property type="term" value="P:glutaminyl-tRNAGln biosynthesis via transamidation"/>
    <property type="evidence" value="ECO:0007669"/>
    <property type="project" value="TreeGrafter"/>
</dbReference>
<dbReference type="PANTHER" id="PTHR11659:SF0">
    <property type="entry name" value="GLUTAMYL-TRNA(GLN) AMIDOTRANSFERASE SUBUNIT B, MITOCHONDRIAL"/>
    <property type="match status" value="1"/>
</dbReference>
<dbReference type="InterPro" id="IPR003789">
    <property type="entry name" value="Asn/Gln_tRNA_amidoTrase-B-like"/>
</dbReference>
<evidence type="ECO:0000256" key="9">
    <source>
        <dbReference type="ARBA" id="ARBA00047913"/>
    </source>
</evidence>
<dbReference type="FunFam" id="1.10.10.410:FF:000001">
    <property type="entry name" value="Aspartyl/glutamyl-tRNA(Asn/Gln) amidotransferase subunit B"/>
    <property type="match status" value="1"/>
</dbReference>
<evidence type="ECO:0000256" key="4">
    <source>
        <dbReference type="ARBA" id="ARBA00022741"/>
    </source>
</evidence>
<dbReference type="InterPro" id="IPR006075">
    <property type="entry name" value="Asn/Gln-tRNA_Trfase_suB/E_cat"/>
</dbReference>
<comment type="function">
    <text evidence="7">Allows the formation of correctly charged Asn-tRNA(Asn) or Gln-tRNA(Gln) through the transamidation of misacylated Asp-tRNA(Asn) or Glu-tRNA(Gln) in organisms which lack either or both of asparaginyl-tRNA or glutaminyl-tRNA synthetases. The reaction takes place in the presence of glutamine and ATP through an activated phospho-Asp-tRNA(Asn) or phospho-Glu-tRNA(Gln).</text>
</comment>
<feature type="domain" description="Asn/Gln amidotransferase" evidence="10">
    <location>
        <begin position="315"/>
        <end position="432"/>
    </location>
</feature>
<dbReference type="HAMAP" id="MF_00121">
    <property type="entry name" value="GatB"/>
    <property type="match status" value="1"/>
</dbReference>
<dbReference type="STRING" id="1802074.A3J15_02195"/>
<dbReference type="SUPFAM" id="SSF89095">
    <property type="entry name" value="GatB/YqeY motif"/>
    <property type="match status" value="2"/>
</dbReference>
<dbReference type="InterPro" id="IPR018027">
    <property type="entry name" value="Asn/Gln_amidotransferase"/>
</dbReference>
<dbReference type="SMART" id="SM00845">
    <property type="entry name" value="GatB_Yqey"/>
    <property type="match status" value="1"/>
</dbReference>
<dbReference type="GO" id="GO:0050567">
    <property type="term" value="F:glutaminyl-tRNA synthase (glutamine-hydrolyzing) activity"/>
    <property type="evidence" value="ECO:0007669"/>
    <property type="project" value="TreeGrafter"/>
</dbReference>
<evidence type="ECO:0000313" key="12">
    <source>
        <dbReference type="Proteomes" id="UP000176376"/>
    </source>
</evidence>
<protein>
    <recommendedName>
        <fullName evidence="10">Asn/Gln amidotransferase domain-containing protein</fullName>
    </recommendedName>
</protein>
<feature type="non-terminal residue" evidence="11">
    <location>
        <position position="1"/>
    </location>
</feature>
<dbReference type="Pfam" id="PF02934">
    <property type="entry name" value="GatB_N"/>
    <property type="match status" value="1"/>
</dbReference>
<keyword evidence="3" id="KW-0436">Ligase</keyword>
<keyword evidence="4" id="KW-0547">Nucleotide-binding</keyword>
<evidence type="ECO:0000256" key="8">
    <source>
        <dbReference type="ARBA" id="ARBA00047380"/>
    </source>
</evidence>
<dbReference type="Pfam" id="PF02637">
    <property type="entry name" value="GatB_Yqey"/>
    <property type="match status" value="1"/>
</dbReference>
<dbReference type="GO" id="GO:0005524">
    <property type="term" value="F:ATP binding"/>
    <property type="evidence" value="ECO:0007669"/>
    <property type="project" value="UniProtKB-KW"/>
</dbReference>
<dbReference type="InterPro" id="IPR014746">
    <property type="entry name" value="Gln_synth/guanido_kin_cat_dom"/>
</dbReference>
<dbReference type="PANTHER" id="PTHR11659">
    <property type="entry name" value="GLUTAMYL-TRNA GLN AMIDOTRANSFERASE SUBUNIT B MITOCHONDRIAL AND PROKARYOTIC PET112-RELATED"/>
    <property type="match status" value="1"/>
</dbReference>
<dbReference type="AlphaFoldDB" id="A0A1F7JNW5"/>
<dbReference type="Gene3D" id="1.10.10.410">
    <property type="match status" value="1"/>
</dbReference>
<dbReference type="InterPro" id="IPR017959">
    <property type="entry name" value="Asn/Gln-tRNA_amidoTrfase_suB/E"/>
</dbReference>
<dbReference type="InterPro" id="IPR042114">
    <property type="entry name" value="GatB_C_1"/>
</dbReference>
<dbReference type="InterPro" id="IPR017958">
    <property type="entry name" value="Gln-tRNA_amidoTrfase_suB_CS"/>
</dbReference>
<evidence type="ECO:0000256" key="6">
    <source>
        <dbReference type="ARBA" id="ARBA00022917"/>
    </source>
</evidence>
<evidence type="ECO:0000256" key="7">
    <source>
        <dbReference type="ARBA" id="ARBA00024799"/>
    </source>
</evidence>
<comment type="subunit">
    <text evidence="2">Heterotrimer of A, B and C subunits.</text>
</comment>
<dbReference type="Proteomes" id="UP000176376">
    <property type="component" value="Unassembled WGS sequence"/>
</dbReference>
<dbReference type="Gene3D" id="1.10.150.380">
    <property type="entry name" value="GatB domain, N-terminal subdomain"/>
    <property type="match status" value="1"/>
</dbReference>
<evidence type="ECO:0000256" key="3">
    <source>
        <dbReference type="ARBA" id="ARBA00022598"/>
    </source>
</evidence>
<name>A0A1F7JNW5_9BACT</name>
<reference evidence="11 12" key="1">
    <citation type="journal article" date="2016" name="Nat. Commun.">
        <title>Thousands of microbial genomes shed light on interconnected biogeochemical processes in an aquifer system.</title>
        <authorList>
            <person name="Anantharaman K."/>
            <person name="Brown C.T."/>
            <person name="Hug L.A."/>
            <person name="Sharon I."/>
            <person name="Castelle C.J."/>
            <person name="Probst A.J."/>
            <person name="Thomas B.C."/>
            <person name="Singh A."/>
            <person name="Wilkins M.J."/>
            <person name="Karaoz U."/>
            <person name="Brodie E.L."/>
            <person name="Williams K.H."/>
            <person name="Hubbard S.S."/>
            <person name="Banfield J.F."/>
        </authorList>
    </citation>
    <scope>NUCLEOTIDE SEQUENCE [LARGE SCALE GENOMIC DNA]</scope>
</reference>
<comment type="caution">
    <text evidence="11">The sequence shown here is derived from an EMBL/GenBank/DDBJ whole genome shotgun (WGS) entry which is preliminary data.</text>
</comment>
<dbReference type="NCBIfam" id="TIGR00133">
    <property type="entry name" value="gatB"/>
    <property type="match status" value="1"/>
</dbReference>
<gene>
    <name evidence="11" type="ORF">A3J15_02195</name>
</gene>